<evidence type="ECO:0000256" key="5">
    <source>
        <dbReference type="SAM" id="Phobius"/>
    </source>
</evidence>
<comment type="subcellular location">
    <subcellularLocation>
        <location evidence="1">Membrane</location>
        <topology evidence="1">Multi-pass membrane protein</topology>
    </subcellularLocation>
</comment>
<feature type="transmembrane region" description="Helical" evidence="5">
    <location>
        <begin position="183"/>
        <end position="201"/>
    </location>
</feature>
<dbReference type="Gene3D" id="1.20.1250.20">
    <property type="entry name" value="MFS general substrate transporter like domains"/>
    <property type="match status" value="1"/>
</dbReference>
<feature type="transmembrane region" description="Helical" evidence="5">
    <location>
        <begin position="358"/>
        <end position="381"/>
    </location>
</feature>
<feature type="transmembrane region" description="Helical" evidence="5">
    <location>
        <begin position="207"/>
        <end position="225"/>
    </location>
</feature>
<dbReference type="GO" id="GO:0022857">
    <property type="term" value="F:transmembrane transporter activity"/>
    <property type="evidence" value="ECO:0007669"/>
    <property type="project" value="InterPro"/>
</dbReference>
<evidence type="ECO:0000256" key="1">
    <source>
        <dbReference type="ARBA" id="ARBA00004141"/>
    </source>
</evidence>
<protein>
    <submittedName>
        <fullName evidence="6">Proton-coupled folate transporter</fullName>
    </submittedName>
</protein>
<feature type="transmembrane region" description="Helical" evidence="5">
    <location>
        <begin position="122"/>
        <end position="143"/>
    </location>
</feature>
<keyword evidence="4 5" id="KW-0472">Membrane</keyword>
<evidence type="ECO:0000256" key="3">
    <source>
        <dbReference type="ARBA" id="ARBA00022989"/>
    </source>
</evidence>
<feature type="transmembrane region" description="Helical" evidence="5">
    <location>
        <begin position="90"/>
        <end position="110"/>
    </location>
</feature>
<dbReference type="InterPro" id="IPR036259">
    <property type="entry name" value="MFS_trans_sf"/>
</dbReference>
<name>A0A5B7E9T2_PORTR</name>
<evidence type="ECO:0000256" key="4">
    <source>
        <dbReference type="ARBA" id="ARBA00023136"/>
    </source>
</evidence>
<sequence length="387" mass="43148">MAKCFKAARGGIRTYVWTSARSHAHHLIHYATASLLICSDLRHHSQDQSTVMDVVSSLLMYRSIFETSIKAVWLLMLGSWSDRYSRQLPLIISICGLLGEALVYLIISFMPSLPVESVLLASVPYSLSGGTHALLMICFAYLADTSKSGKYYKMICTMTVFNQFESRNILSVKRTFRMGLLDAAYYLGSPVGLALVDPLMAAGGYRAVYIFVMAFYAATIVYVVVRFHGERRKVDNTEHQVKRNCQQCQESCDVGHLYQAVQVTVQPRAHHVTAYILLLILAMLLDALPVWGEGNVKYLFTQEAMGWNHTQYSHWGTFSSLLSVCVMVVVVPLLSLVAHVSDGWIGVLGGISRTVGSIFYGCVTSSSLSWLMWAGCTLMHIKIRLKL</sequence>
<accession>A0A5B7E9T2</accession>
<proteinExistence type="predicted"/>
<dbReference type="Proteomes" id="UP000324222">
    <property type="component" value="Unassembled WGS sequence"/>
</dbReference>
<dbReference type="OrthoDB" id="419734at2759"/>
<feature type="transmembrane region" description="Helical" evidence="5">
    <location>
        <begin position="312"/>
        <end position="337"/>
    </location>
</feature>
<dbReference type="SUPFAM" id="SSF103473">
    <property type="entry name" value="MFS general substrate transporter"/>
    <property type="match status" value="1"/>
</dbReference>
<dbReference type="EMBL" id="VSRR010002194">
    <property type="protein sequence ID" value="MPC30095.1"/>
    <property type="molecule type" value="Genomic_DNA"/>
</dbReference>
<dbReference type="Pfam" id="PF07690">
    <property type="entry name" value="MFS_1"/>
    <property type="match status" value="1"/>
</dbReference>
<dbReference type="InterPro" id="IPR011701">
    <property type="entry name" value="MFS"/>
</dbReference>
<organism evidence="6 7">
    <name type="scientific">Portunus trituberculatus</name>
    <name type="common">Swimming crab</name>
    <name type="synonym">Neptunus trituberculatus</name>
    <dbReference type="NCBI Taxonomy" id="210409"/>
    <lineage>
        <taxon>Eukaryota</taxon>
        <taxon>Metazoa</taxon>
        <taxon>Ecdysozoa</taxon>
        <taxon>Arthropoda</taxon>
        <taxon>Crustacea</taxon>
        <taxon>Multicrustacea</taxon>
        <taxon>Malacostraca</taxon>
        <taxon>Eumalacostraca</taxon>
        <taxon>Eucarida</taxon>
        <taxon>Decapoda</taxon>
        <taxon>Pleocyemata</taxon>
        <taxon>Brachyura</taxon>
        <taxon>Eubrachyura</taxon>
        <taxon>Portunoidea</taxon>
        <taxon>Portunidae</taxon>
        <taxon>Portuninae</taxon>
        <taxon>Portunus</taxon>
    </lineage>
</organism>
<gene>
    <name evidence="6" type="primary">slc46a1_5</name>
    <name evidence="6" type="ORF">E2C01_023350</name>
</gene>
<evidence type="ECO:0000256" key="2">
    <source>
        <dbReference type="ARBA" id="ARBA00022692"/>
    </source>
</evidence>
<dbReference type="PANTHER" id="PTHR23507">
    <property type="entry name" value="ZGC:174356"/>
    <property type="match status" value="1"/>
</dbReference>
<keyword evidence="2 5" id="KW-0812">Transmembrane</keyword>
<comment type="caution">
    <text evidence="6">The sequence shown here is derived from an EMBL/GenBank/DDBJ whole genome shotgun (WGS) entry which is preliminary data.</text>
</comment>
<reference evidence="6 7" key="1">
    <citation type="submission" date="2019-05" db="EMBL/GenBank/DDBJ databases">
        <title>Another draft genome of Portunus trituberculatus and its Hox gene families provides insights of decapod evolution.</title>
        <authorList>
            <person name="Jeong J.-H."/>
            <person name="Song I."/>
            <person name="Kim S."/>
            <person name="Choi T."/>
            <person name="Kim D."/>
            <person name="Ryu S."/>
            <person name="Kim W."/>
        </authorList>
    </citation>
    <scope>NUCLEOTIDE SEQUENCE [LARGE SCALE GENOMIC DNA]</scope>
    <source>
        <tissue evidence="6">Muscle</tissue>
    </source>
</reference>
<dbReference type="AlphaFoldDB" id="A0A5B7E9T2"/>
<keyword evidence="7" id="KW-1185">Reference proteome</keyword>
<dbReference type="PANTHER" id="PTHR23507:SF1">
    <property type="entry name" value="FI18259P1-RELATED"/>
    <property type="match status" value="1"/>
</dbReference>
<keyword evidence="3 5" id="KW-1133">Transmembrane helix</keyword>
<evidence type="ECO:0000313" key="6">
    <source>
        <dbReference type="EMBL" id="MPC30095.1"/>
    </source>
</evidence>
<evidence type="ECO:0000313" key="7">
    <source>
        <dbReference type="Proteomes" id="UP000324222"/>
    </source>
</evidence>
<dbReference type="GO" id="GO:0016020">
    <property type="term" value="C:membrane"/>
    <property type="evidence" value="ECO:0007669"/>
    <property type="project" value="UniProtKB-SubCell"/>
</dbReference>